<name>A0A8I2YJ92_9AGAM</name>
<evidence type="ECO:0000313" key="3">
    <source>
        <dbReference type="Proteomes" id="UP000683000"/>
    </source>
</evidence>
<protein>
    <submittedName>
        <fullName evidence="2">Uncharacterized protein</fullName>
    </submittedName>
</protein>
<feature type="transmembrane region" description="Helical" evidence="1">
    <location>
        <begin position="70"/>
        <end position="92"/>
    </location>
</feature>
<organism evidence="2 3">
    <name type="scientific">Boletus reticuloceps</name>
    <dbReference type="NCBI Taxonomy" id="495285"/>
    <lineage>
        <taxon>Eukaryota</taxon>
        <taxon>Fungi</taxon>
        <taxon>Dikarya</taxon>
        <taxon>Basidiomycota</taxon>
        <taxon>Agaricomycotina</taxon>
        <taxon>Agaricomycetes</taxon>
        <taxon>Agaricomycetidae</taxon>
        <taxon>Boletales</taxon>
        <taxon>Boletineae</taxon>
        <taxon>Boletaceae</taxon>
        <taxon>Boletoideae</taxon>
        <taxon>Boletus</taxon>
    </lineage>
</organism>
<keyword evidence="1" id="KW-0812">Transmembrane</keyword>
<keyword evidence="3" id="KW-1185">Reference proteome</keyword>
<evidence type="ECO:0000256" key="1">
    <source>
        <dbReference type="SAM" id="Phobius"/>
    </source>
</evidence>
<proteinExistence type="predicted"/>
<feature type="transmembrane region" description="Helical" evidence="1">
    <location>
        <begin position="137"/>
        <end position="159"/>
    </location>
</feature>
<dbReference type="EMBL" id="JAGFBS010000025">
    <property type="protein sequence ID" value="KAG6372777.1"/>
    <property type="molecule type" value="Genomic_DNA"/>
</dbReference>
<comment type="caution">
    <text evidence="2">The sequence shown here is derived from an EMBL/GenBank/DDBJ whole genome shotgun (WGS) entry which is preliminary data.</text>
</comment>
<evidence type="ECO:0000313" key="2">
    <source>
        <dbReference type="EMBL" id="KAG6372777.1"/>
    </source>
</evidence>
<dbReference type="Proteomes" id="UP000683000">
    <property type="component" value="Unassembled WGS sequence"/>
</dbReference>
<keyword evidence="1" id="KW-0472">Membrane</keyword>
<keyword evidence="1" id="KW-1133">Transmembrane helix</keyword>
<reference evidence="2" key="1">
    <citation type="submission" date="2021-03" db="EMBL/GenBank/DDBJ databases">
        <title>Evolutionary innovations through gain and loss of genes in the ectomycorrhizal Boletales.</title>
        <authorList>
            <person name="Wu G."/>
            <person name="Miyauchi S."/>
            <person name="Morin E."/>
            <person name="Yang Z.-L."/>
            <person name="Xu J."/>
            <person name="Martin F.M."/>
        </authorList>
    </citation>
    <scope>NUCLEOTIDE SEQUENCE</scope>
    <source>
        <strain evidence="2">BR01</strain>
    </source>
</reference>
<accession>A0A8I2YJ92</accession>
<dbReference type="AlphaFoldDB" id="A0A8I2YJ92"/>
<gene>
    <name evidence="2" type="ORF">JVT61DRAFT_7176</name>
</gene>
<sequence>MVPRSSSSSSPIACSPYYHRRLTPCWGPLDALWALLVRIQRLTQVVSPPPPVAHSTSGTFFFNYPDLSSLTPPVAAVVSSAVLPSLIFLSFFEVHMCRTPQSALPCYSFPQVGGLRHVPLFPSIVSLSVNKTGCHHLCAFGLLFSFFGSLLWTLCGAVLSLRAGTRNPQHDAATWSSYVKKL</sequence>